<sequence length="114" mass="12299">MEYFVPKNWVTGSEQVHTTEGRLAAGQQLAEHAPLGQNQTTGEYHLWDPSASDGTQLATRIAPQYLDSSSGAVSVQLIKNGIFNPDEVAWPDGTTEAQKLCAFSGTPISLQKPL</sequence>
<keyword evidence="3" id="KW-1185">Reference proteome</keyword>
<dbReference type="InterPro" id="IPR036630">
    <property type="entry name" value="Head_decoration_D_sf"/>
</dbReference>
<proteinExistence type="predicted"/>
<dbReference type="Gene3D" id="2.40.300.10">
    <property type="entry name" value="Head decoration protein D"/>
    <property type="match status" value="1"/>
</dbReference>
<protein>
    <submittedName>
        <fullName evidence="2">Head decoration protein</fullName>
    </submittedName>
</protein>
<reference evidence="2 3" key="1">
    <citation type="submission" date="2020-08" db="EMBL/GenBank/DDBJ databases">
        <title>Oceanospirillum sp. nov. isolated from marine sediment.</title>
        <authorList>
            <person name="Ji X."/>
        </authorList>
    </citation>
    <scope>NUCLEOTIDE SEQUENCE [LARGE SCALE GENOMIC DNA]</scope>
    <source>
        <strain evidence="2 3">D5</strain>
    </source>
</reference>
<dbReference type="SUPFAM" id="SSF51274">
    <property type="entry name" value="Head decoration protein D (gpD, major capsid protein D)"/>
    <property type="match status" value="1"/>
</dbReference>
<evidence type="ECO:0000313" key="2">
    <source>
        <dbReference type="EMBL" id="MBB1489391.1"/>
    </source>
</evidence>
<dbReference type="Proteomes" id="UP000565262">
    <property type="component" value="Unassembled WGS sequence"/>
</dbReference>
<dbReference type="InterPro" id="IPR004195">
    <property type="entry name" value="Head_decoration_D"/>
</dbReference>
<accession>A0A839IWQ1</accession>
<dbReference type="Pfam" id="PF02924">
    <property type="entry name" value="HDPD"/>
    <property type="match status" value="1"/>
</dbReference>
<dbReference type="AlphaFoldDB" id="A0A839IWQ1"/>
<gene>
    <name evidence="2" type="ORF">H4O21_22530</name>
</gene>
<comment type="caution">
    <text evidence="2">The sequence shown here is derived from an EMBL/GenBank/DDBJ whole genome shotgun (WGS) entry which is preliminary data.</text>
</comment>
<organism evidence="2 3">
    <name type="scientific">Oceanospirillum sediminis</name>
    <dbReference type="NCBI Taxonomy" id="2760088"/>
    <lineage>
        <taxon>Bacteria</taxon>
        <taxon>Pseudomonadati</taxon>
        <taxon>Pseudomonadota</taxon>
        <taxon>Gammaproteobacteria</taxon>
        <taxon>Oceanospirillales</taxon>
        <taxon>Oceanospirillaceae</taxon>
        <taxon>Oceanospirillum</taxon>
    </lineage>
</organism>
<evidence type="ECO:0000256" key="1">
    <source>
        <dbReference type="SAM" id="MobiDB-lite"/>
    </source>
</evidence>
<feature type="region of interest" description="Disordered" evidence="1">
    <location>
        <begin position="32"/>
        <end position="51"/>
    </location>
</feature>
<dbReference type="EMBL" id="JACJFM010000052">
    <property type="protein sequence ID" value="MBB1489391.1"/>
    <property type="molecule type" value="Genomic_DNA"/>
</dbReference>
<evidence type="ECO:0000313" key="3">
    <source>
        <dbReference type="Proteomes" id="UP000565262"/>
    </source>
</evidence>
<name>A0A839IWQ1_9GAMM</name>
<dbReference type="RefSeq" id="WP_182811544.1">
    <property type="nucleotide sequence ID" value="NZ_JACJFM010000052.1"/>
</dbReference>